<dbReference type="InterPro" id="IPR050079">
    <property type="entry name" value="DEAD_box_RNA_helicase"/>
</dbReference>
<keyword evidence="2" id="KW-0378">Hydrolase</keyword>
<dbReference type="NCBIfam" id="TIGR03158">
    <property type="entry name" value="cas3_cyano"/>
    <property type="match status" value="1"/>
</dbReference>
<dbReference type="Pfam" id="PF00270">
    <property type="entry name" value="DEAD"/>
    <property type="match status" value="1"/>
</dbReference>
<evidence type="ECO:0000256" key="4">
    <source>
        <dbReference type="ARBA" id="ARBA00022840"/>
    </source>
</evidence>
<dbReference type="InterPro" id="IPR017575">
    <property type="entry name" value="CRISPR-assoc_helicase_Cas3"/>
</dbReference>
<evidence type="ECO:0000256" key="2">
    <source>
        <dbReference type="ARBA" id="ARBA00022801"/>
    </source>
</evidence>
<dbReference type="InterPro" id="IPR027417">
    <property type="entry name" value="P-loop_NTPase"/>
</dbReference>
<evidence type="ECO:0000256" key="1">
    <source>
        <dbReference type="ARBA" id="ARBA00022741"/>
    </source>
</evidence>
<gene>
    <name evidence="8" type="primary">cas3</name>
    <name evidence="8" type="ORF">NEA10_18800</name>
</gene>
<keyword evidence="3" id="KW-0347">Helicase</keyword>
<evidence type="ECO:0000256" key="3">
    <source>
        <dbReference type="ARBA" id="ARBA00022806"/>
    </source>
</evidence>
<evidence type="ECO:0000256" key="6">
    <source>
        <dbReference type="ARBA" id="ARBA00038437"/>
    </source>
</evidence>
<dbReference type="Proteomes" id="UP001056708">
    <property type="component" value="Chromosome"/>
</dbReference>
<keyword evidence="4" id="KW-0067">ATP-binding</keyword>
<dbReference type="InterPro" id="IPR001650">
    <property type="entry name" value="Helicase_C-like"/>
</dbReference>
<keyword evidence="9" id="KW-1185">Reference proteome</keyword>
<feature type="domain" description="Helicase C-terminal" evidence="7">
    <location>
        <begin position="314"/>
        <end position="396"/>
    </location>
</feature>
<accession>A0ABY5APA5</accession>
<proteinExistence type="inferred from homology"/>
<dbReference type="EMBL" id="CP098611">
    <property type="protein sequence ID" value="USR90845.1"/>
    <property type="molecule type" value="Genomic_DNA"/>
</dbReference>
<comment type="similarity">
    <text evidence="6">Belongs to the DEAD box helicase family.</text>
</comment>
<organism evidence="8 9">
    <name type="scientific">Phormidium yuhuli AB48</name>
    <dbReference type="NCBI Taxonomy" id="2940671"/>
    <lineage>
        <taxon>Bacteria</taxon>
        <taxon>Bacillati</taxon>
        <taxon>Cyanobacteriota</taxon>
        <taxon>Cyanophyceae</taxon>
        <taxon>Oscillatoriophycideae</taxon>
        <taxon>Oscillatoriales</taxon>
        <taxon>Oscillatoriaceae</taxon>
        <taxon>Phormidium</taxon>
        <taxon>Phormidium yuhuli</taxon>
    </lineage>
</organism>
<dbReference type="InterPro" id="IPR011545">
    <property type="entry name" value="DEAD/DEAH_box_helicase_dom"/>
</dbReference>
<dbReference type="SUPFAM" id="SSF52540">
    <property type="entry name" value="P-loop containing nucleoside triphosphate hydrolases"/>
    <property type="match status" value="1"/>
</dbReference>
<dbReference type="RefSeq" id="WP_252662869.1">
    <property type="nucleotide sequence ID" value="NZ_CP098611.1"/>
</dbReference>
<dbReference type="PANTHER" id="PTHR47959">
    <property type="entry name" value="ATP-DEPENDENT RNA HELICASE RHLE-RELATED"/>
    <property type="match status" value="1"/>
</dbReference>
<name>A0ABY5APA5_9CYAN</name>
<sequence>MKLALQPLFSQLNPNAQHCPLGCAGQCNVSSYLTPPPGADCPLSTHQVETAAELLFGEADVIFNCSFTGDGKSLGASLPSLLDRQFRVMGLYPTIELVEDQTRQQRQYHQTFQLDASERIDRLYGEELSRRVSEEESSRMVELMTAIKTKPILLTNPDIFHLIAHYRYRDPAYGTAELICLLAEFPDVWVFDEFHIFGPHEETAALNIMMLIRQMQTRRKRFLFTSATPRDSFLKQLQQAQLQCRQIQGTYCHQPTVGYRPILQGVNLEVVQAEDVVQWLDANASQLRQHLREDGGDRPGRGLVVLNAIANVNRAVSRLGDRLPDIDIVEISGRIDRQERETIRARLADETATRPVLVIATSAVDVGVDFQIHLLVFESSNAPTTIQRLGRLGRHPGFDQYHAYLLTSAQTPWQLERLQEELAPELATASPISRDRFNQALEHSLELPQAFDDYRRRWGPLQAQGLLAQIAEDKFTRKVSEPLRQRLSESFQTLWGDRFPNRQGQWCALETPIQDELLRFRGGAALQIAVWDDSGPQKRFYTYDLLRLLPVADIELIDREAFFNQARPQGFSSNSFPERFLRGYVRLRTWRLERSPLELSTGSTAEELDCCQLSQLERLQISQYSDLSKQLSPILCFLIPVDKRNRRSHWTVFRRLKLPPTFGLYRLNDADSNSYACAFDRDALLLEALKPKLGDLCRRRPTSLIF</sequence>
<keyword evidence="5" id="KW-0051">Antiviral defense</keyword>
<keyword evidence="1" id="KW-0547">Nucleotide-binding</keyword>
<evidence type="ECO:0000313" key="8">
    <source>
        <dbReference type="EMBL" id="USR90845.1"/>
    </source>
</evidence>
<evidence type="ECO:0000259" key="7">
    <source>
        <dbReference type="SMART" id="SM00490"/>
    </source>
</evidence>
<dbReference type="Pfam" id="PF22590">
    <property type="entry name" value="Cas3-like_C_2"/>
    <property type="match status" value="1"/>
</dbReference>
<protein>
    <submittedName>
        <fullName evidence="8">Type I-D CRISPR-associated helicase Cas3</fullName>
    </submittedName>
</protein>
<dbReference type="PANTHER" id="PTHR47959:SF13">
    <property type="entry name" value="ATP-DEPENDENT RNA HELICASE RHLE"/>
    <property type="match status" value="1"/>
</dbReference>
<dbReference type="InterPro" id="IPR054712">
    <property type="entry name" value="Cas3-like_dom"/>
</dbReference>
<dbReference type="SMART" id="SM00490">
    <property type="entry name" value="HELICc"/>
    <property type="match status" value="1"/>
</dbReference>
<evidence type="ECO:0000256" key="5">
    <source>
        <dbReference type="ARBA" id="ARBA00023118"/>
    </source>
</evidence>
<dbReference type="Gene3D" id="3.40.50.300">
    <property type="entry name" value="P-loop containing nucleotide triphosphate hydrolases"/>
    <property type="match status" value="2"/>
</dbReference>
<evidence type="ECO:0000313" key="9">
    <source>
        <dbReference type="Proteomes" id="UP001056708"/>
    </source>
</evidence>
<reference evidence="8" key="1">
    <citation type="submission" date="2022-06" db="EMBL/GenBank/DDBJ databases">
        <title>Genome sequence of Phormidium yuhuli AB48 isolated from an industrial photobioreactor environment.</title>
        <authorList>
            <person name="Qiu Y."/>
            <person name="Noonan A.J.C."/>
            <person name="Dofher K."/>
            <person name="Koch M."/>
            <person name="Kieft B."/>
            <person name="Lin X."/>
            <person name="Ziels R.M."/>
            <person name="Hallam S.J."/>
        </authorList>
    </citation>
    <scope>NUCLEOTIDE SEQUENCE</scope>
    <source>
        <strain evidence="8">AB48</strain>
    </source>
</reference>